<evidence type="ECO:0000313" key="3">
    <source>
        <dbReference type="EMBL" id="KAF6751517.1"/>
    </source>
</evidence>
<feature type="compositionally biased region" description="Basic and acidic residues" evidence="1">
    <location>
        <begin position="24"/>
        <end position="34"/>
    </location>
</feature>
<proteinExistence type="predicted"/>
<accession>A0A8H6M4U4</accession>
<evidence type="ECO:0000256" key="1">
    <source>
        <dbReference type="SAM" id="MobiDB-lite"/>
    </source>
</evidence>
<keyword evidence="4" id="KW-1185">Reference proteome</keyword>
<evidence type="ECO:0000313" key="2">
    <source>
        <dbReference type="EMBL" id="KAF6748900.1"/>
    </source>
</evidence>
<dbReference type="Proteomes" id="UP000521943">
    <property type="component" value="Unassembled WGS sequence"/>
</dbReference>
<dbReference type="AlphaFoldDB" id="A0A8H6M4U4"/>
<sequence>MPDIRELSQLIIRLWNEEPGSVRAEYERRCDDRSAQTQAQERVRPSQRGRRAAASRGLTAAVSPGQYSAIPYHQHSTHPKRQIYTADYTSVSAFLANPPSFDCNAPRAYFDTAPPTGPVQISLFEYPASSDGSTSYYGGSPYPFGHPEMSHLADQVATRAFPFTNLDFSLENALVASTSTPQGPISAPVSASMPTAWIHSVPPGPAPSNPTLDQFLARFSSPQLDALHGYLESYSGWERRSPYQTITGNPRGRNAVQSRFHRQWHIGGKVAGRGGT</sequence>
<reference evidence="3 4" key="1">
    <citation type="submission" date="2020-07" db="EMBL/GenBank/DDBJ databases">
        <title>Comparative genomics of pyrophilous fungi reveals a link between fire events and developmental genes.</title>
        <authorList>
            <consortium name="DOE Joint Genome Institute"/>
            <person name="Steindorff A.S."/>
            <person name="Carver A."/>
            <person name="Calhoun S."/>
            <person name="Stillman K."/>
            <person name="Liu H."/>
            <person name="Lipzen A."/>
            <person name="Pangilinan J."/>
            <person name="Labutti K."/>
            <person name="Bruns T.D."/>
            <person name="Grigoriev I.V."/>
        </authorList>
    </citation>
    <scope>NUCLEOTIDE SEQUENCE [LARGE SCALE GENOMIC DNA]</scope>
    <source>
        <strain evidence="3 4">CBS 144469</strain>
    </source>
</reference>
<protein>
    <submittedName>
        <fullName evidence="3">Uncharacterized protein</fullName>
    </submittedName>
</protein>
<gene>
    <name evidence="3" type="ORF">DFP72DRAFT_850645</name>
    <name evidence="2" type="ORF">DFP72DRAFT_853028</name>
</gene>
<dbReference type="EMBL" id="JACGCI010000049">
    <property type="protein sequence ID" value="KAF6751517.1"/>
    <property type="molecule type" value="Genomic_DNA"/>
</dbReference>
<comment type="caution">
    <text evidence="3">The sequence shown here is derived from an EMBL/GenBank/DDBJ whole genome shotgun (WGS) entry which is preliminary data.</text>
</comment>
<name>A0A8H6M4U4_9AGAR</name>
<evidence type="ECO:0000313" key="4">
    <source>
        <dbReference type="Proteomes" id="UP000521943"/>
    </source>
</evidence>
<organism evidence="3 4">
    <name type="scientific">Ephemerocybe angulata</name>
    <dbReference type="NCBI Taxonomy" id="980116"/>
    <lineage>
        <taxon>Eukaryota</taxon>
        <taxon>Fungi</taxon>
        <taxon>Dikarya</taxon>
        <taxon>Basidiomycota</taxon>
        <taxon>Agaricomycotina</taxon>
        <taxon>Agaricomycetes</taxon>
        <taxon>Agaricomycetidae</taxon>
        <taxon>Agaricales</taxon>
        <taxon>Agaricineae</taxon>
        <taxon>Psathyrellaceae</taxon>
        <taxon>Ephemerocybe</taxon>
    </lineage>
</organism>
<feature type="region of interest" description="Disordered" evidence="1">
    <location>
        <begin position="24"/>
        <end position="59"/>
    </location>
</feature>
<dbReference type="EMBL" id="JACGCI010000067">
    <property type="protein sequence ID" value="KAF6748900.1"/>
    <property type="molecule type" value="Genomic_DNA"/>
</dbReference>